<comment type="caution">
    <text evidence="9">The sequence shown here is derived from an EMBL/GenBank/DDBJ whole genome shotgun (WGS) entry which is preliminary data.</text>
</comment>
<evidence type="ECO:0000313" key="10">
    <source>
        <dbReference type="Proteomes" id="UP000237000"/>
    </source>
</evidence>
<dbReference type="InParanoid" id="A0A2P5FWI8"/>
<dbReference type="Pfam" id="PF04844">
    <property type="entry name" value="Ovate"/>
    <property type="match status" value="1"/>
</dbReference>
<dbReference type="OrthoDB" id="690912at2759"/>
<keyword evidence="2 6" id="KW-0678">Repressor</keyword>
<keyword evidence="4 6" id="KW-0804">Transcription</keyword>
<keyword evidence="5 6" id="KW-0539">Nucleus</keyword>
<dbReference type="PROSITE" id="PS51754">
    <property type="entry name" value="OVATE"/>
    <property type="match status" value="1"/>
</dbReference>
<dbReference type="PANTHER" id="PTHR33057">
    <property type="entry name" value="TRANSCRIPTION REPRESSOR OFP7-RELATED"/>
    <property type="match status" value="1"/>
</dbReference>
<gene>
    <name evidence="9" type="ORF">TorRG33x02_019440</name>
</gene>
<dbReference type="PANTHER" id="PTHR33057:SF175">
    <property type="entry name" value="TRANSCRIPTION REPRESSOR OFP12"/>
    <property type="match status" value="1"/>
</dbReference>
<dbReference type="GO" id="GO:0045892">
    <property type="term" value="P:negative regulation of DNA-templated transcription"/>
    <property type="evidence" value="ECO:0007669"/>
    <property type="project" value="UniProtKB-UniRule"/>
</dbReference>
<name>A0A2P5FWI8_TREOI</name>
<dbReference type="FunCoup" id="A0A2P5FWI8">
    <property type="interactions" value="134"/>
</dbReference>
<dbReference type="GO" id="GO:0005634">
    <property type="term" value="C:nucleus"/>
    <property type="evidence" value="ECO:0007669"/>
    <property type="project" value="UniProtKB-SubCell"/>
</dbReference>
<feature type="compositionally biased region" description="Low complexity" evidence="7">
    <location>
        <begin position="37"/>
        <end position="46"/>
    </location>
</feature>
<evidence type="ECO:0000256" key="6">
    <source>
        <dbReference type="RuleBase" id="RU367028"/>
    </source>
</evidence>
<protein>
    <recommendedName>
        <fullName evidence="6">Transcription repressor</fullName>
    </recommendedName>
    <alternativeName>
        <fullName evidence="6">Ovate family protein</fullName>
    </alternativeName>
</protein>
<dbReference type="InterPro" id="IPR006458">
    <property type="entry name" value="Ovate_C"/>
</dbReference>
<dbReference type="Proteomes" id="UP000237000">
    <property type="component" value="Unassembled WGS sequence"/>
</dbReference>
<evidence type="ECO:0000256" key="2">
    <source>
        <dbReference type="ARBA" id="ARBA00022491"/>
    </source>
</evidence>
<feature type="region of interest" description="Disordered" evidence="7">
    <location>
        <begin position="24"/>
        <end position="46"/>
    </location>
</feature>
<evidence type="ECO:0000256" key="4">
    <source>
        <dbReference type="ARBA" id="ARBA00023163"/>
    </source>
</evidence>
<keyword evidence="10" id="KW-1185">Reference proteome</keyword>
<feature type="domain" description="OVATE" evidence="8">
    <location>
        <begin position="149"/>
        <end position="213"/>
    </location>
</feature>
<accession>A0A2P5FWI8</accession>
<reference evidence="10" key="1">
    <citation type="submission" date="2016-06" db="EMBL/GenBank/DDBJ databases">
        <title>Parallel loss of symbiosis genes in relatives of nitrogen-fixing non-legume Parasponia.</title>
        <authorList>
            <person name="Van Velzen R."/>
            <person name="Holmer R."/>
            <person name="Bu F."/>
            <person name="Rutten L."/>
            <person name="Van Zeijl A."/>
            <person name="Liu W."/>
            <person name="Santuari L."/>
            <person name="Cao Q."/>
            <person name="Sharma T."/>
            <person name="Shen D."/>
            <person name="Roswanjaya Y."/>
            <person name="Wardhani T."/>
            <person name="Kalhor M.S."/>
            <person name="Jansen J."/>
            <person name="Van den Hoogen J."/>
            <person name="Gungor B."/>
            <person name="Hartog M."/>
            <person name="Hontelez J."/>
            <person name="Verver J."/>
            <person name="Yang W.-C."/>
            <person name="Schijlen E."/>
            <person name="Repin R."/>
            <person name="Schilthuizen M."/>
            <person name="Schranz E."/>
            <person name="Heidstra R."/>
            <person name="Miyata K."/>
            <person name="Fedorova E."/>
            <person name="Kohlen W."/>
            <person name="Bisseling T."/>
            <person name="Smit S."/>
            <person name="Geurts R."/>
        </authorList>
    </citation>
    <scope>NUCLEOTIDE SEQUENCE [LARGE SCALE GENOMIC DNA]</scope>
    <source>
        <strain evidence="10">cv. RG33-2</strain>
    </source>
</reference>
<dbReference type="EMBL" id="JXTC01000005">
    <property type="protein sequence ID" value="POO02160.1"/>
    <property type="molecule type" value="Genomic_DNA"/>
</dbReference>
<evidence type="ECO:0000313" key="9">
    <source>
        <dbReference type="EMBL" id="POO02160.1"/>
    </source>
</evidence>
<evidence type="ECO:0000256" key="7">
    <source>
        <dbReference type="SAM" id="MobiDB-lite"/>
    </source>
</evidence>
<dbReference type="NCBIfam" id="TIGR01568">
    <property type="entry name" value="A_thal_3678"/>
    <property type="match status" value="1"/>
</dbReference>
<evidence type="ECO:0000256" key="3">
    <source>
        <dbReference type="ARBA" id="ARBA00023015"/>
    </source>
</evidence>
<sequence length="241" mass="26949">MSTIFWKKSFPLCFSISKCLPTTQSPPPPLSDDQDHTQTTSSSSSSSLALKNYNSVYDIFAASSSNSDDFFFSSASDDFRDISEIPSSAPDFAAAFASRRFFFSSPGMSNSIIESTPDHDNHNHQAKPQPPIAGKGITPAAKLTGGVEVPKYSIDPYVDFRRSMQEMMEARDVRVDGRTDLEYLHELLLCFLALNPKDTHKFIISAFTDIVVTLLSAPDNGRRHREIKLRRRRNGVRRLSM</sequence>
<comment type="function">
    <text evidence="6">Transcriptional repressor that regulates multiple aspects of plant growth and development.</text>
</comment>
<dbReference type="STRING" id="63057.A0A2P5FWI8"/>
<evidence type="ECO:0000256" key="5">
    <source>
        <dbReference type="ARBA" id="ARBA00023242"/>
    </source>
</evidence>
<organism evidence="9 10">
    <name type="scientific">Trema orientale</name>
    <name type="common">Charcoal tree</name>
    <name type="synonym">Celtis orientalis</name>
    <dbReference type="NCBI Taxonomy" id="63057"/>
    <lineage>
        <taxon>Eukaryota</taxon>
        <taxon>Viridiplantae</taxon>
        <taxon>Streptophyta</taxon>
        <taxon>Embryophyta</taxon>
        <taxon>Tracheophyta</taxon>
        <taxon>Spermatophyta</taxon>
        <taxon>Magnoliopsida</taxon>
        <taxon>eudicotyledons</taxon>
        <taxon>Gunneridae</taxon>
        <taxon>Pentapetalae</taxon>
        <taxon>rosids</taxon>
        <taxon>fabids</taxon>
        <taxon>Rosales</taxon>
        <taxon>Cannabaceae</taxon>
        <taxon>Trema</taxon>
    </lineage>
</organism>
<dbReference type="AlphaFoldDB" id="A0A2P5FWI8"/>
<evidence type="ECO:0000256" key="1">
    <source>
        <dbReference type="ARBA" id="ARBA00004123"/>
    </source>
</evidence>
<keyword evidence="3 6" id="KW-0805">Transcription regulation</keyword>
<proteinExistence type="predicted"/>
<dbReference type="InterPro" id="IPR038933">
    <property type="entry name" value="Ovate"/>
</dbReference>
<evidence type="ECO:0000259" key="8">
    <source>
        <dbReference type="PROSITE" id="PS51754"/>
    </source>
</evidence>
<comment type="subcellular location">
    <subcellularLocation>
        <location evidence="1 6">Nucleus</location>
    </subcellularLocation>
</comment>